<dbReference type="SUPFAM" id="SSF53335">
    <property type="entry name" value="S-adenosyl-L-methionine-dependent methyltransferases"/>
    <property type="match status" value="1"/>
</dbReference>
<dbReference type="GeneID" id="85312679"/>
<accession>A0AAJ0FM24</accession>
<evidence type="ECO:0000256" key="1">
    <source>
        <dbReference type="ARBA" id="ARBA00038158"/>
    </source>
</evidence>
<keyword evidence="3" id="KW-1185">Reference proteome</keyword>
<dbReference type="AlphaFoldDB" id="A0AAJ0FM24"/>
<comment type="caution">
    <text evidence="2">The sequence shown here is derived from an EMBL/GenBank/DDBJ whole genome shotgun (WGS) entry which is preliminary data.</text>
</comment>
<dbReference type="InterPro" id="IPR029063">
    <property type="entry name" value="SAM-dependent_MTases_sf"/>
</dbReference>
<dbReference type="PANTHER" id="PTHR43591">
    <property type="entry name" value="METHYLTRANSFERASE"/>
    <property type="match status" value="1"/>
</dbReference>
<dbReference type="CDD" id="cd02440">
    <property type="entry name" value="AdoMet_MTases"/>
    <property type="match status" value="1"/>
</dbReference>
<dbReference type="Gene3D" id="3.40.50.150">
    <property type="entry name" value="Vaccinia Virus protein VP39"/>
    <property type="match status" value="1"/>
</dbReference>
<evidence type="ECO:0000313" key="2">
    <source>
        <dbReference type="EMBL" id="KAK1772797.1"/>
    </source>
</evidence>
<dbReference type="EMBL" id="MU838997">
    <property type="protein sequence ID" value="KAK1772797.1"/>
    <property type="molecule type" value="Genomic_DNA"/>
</dbReference>
<gene>
    <name evidence="2" type="ORF">QBC33DRAFT_554241</name>
</gene>
<dbReference type="GO" id="GO:0008168">
    <property type="term" value="F:methyltransferase activity"/>
    <property type="evidence" value="ECO:0007669"/>
    <property type="project" value="TreeGrafter"/>
</dbReference>
<reference evidence="2" key="1">
    <citation type="submission" date="2023-06" db="EMBL/GenBank/DDBJ databases">
        <title>Genome-scale phylogeny and comparative genomics of the fungal order Sordariales.</title>
        <authorList>
            <consortium name="Lawrence Berkeley National Laboratory"/>
            <person name="Hensen N."/>
            <person name="Bonometti L."/>
            <person name="Westerberg I."/>
            <person name="Brannstrom I.O."/>
            <person name="Guillou S."/>
            <person name="Cros-Aarteil S."/>
            <person name="Calhoun S."/>
            <person name="Haridas S."/>
            <person name="Kuo A."/>
            <person name="Mondo S."/>
            <person name="Pangilinan J."/>
            <person name="Riley R."/>
            <person name="Labutti K."/>
            <person name="Andreopoulos B."/>
            <person name="Lipzen A."/>
            <person name="Chen C."/>
            <person name="Yanf M."/>
            <person name="Daum C."/>
            <person name="Ng V."/>
            <person name="Clum A."/>
            <person name="Steindorff A."/>
            <person name="Ohm R."/>
            <person name="Martin F."/>
            <person name="Silar P."/>
            <person name="Natvig D."/>
            <person name="Lalanne C."/>
            <person name="Gautier V."/>
            <person name="Ament-Velasquez S.L."/>
            <person name="Kruys A."/>
            <person name="Hutchinson M.I."/>
            <person name="Powell A.J."/>
            <person name="Barry K."/>
            <person name="Miller A.N."/>
            <person name="Grigoriev I.V."/>
            <person name="Debuchy R."/>
            <person name="Gladieux P."/>
            <person name="Thoren M.H."/>
            <person name="Johannesson H."/>
        </authorList>
    </citation>
    <scope>NUCLEOTIDE SEQUENCE</scope>
    <source>
        <strain evidence="2">8032-3</strain>
    </source>
</reference>
<name>A0AAJ0FM24_9PEZI</name>
<dbReference type="PANTHER" id="PTHR43591:SF24">
    <property type="entry name" value="2-METHOXY-6-POLYPRENYL-1,4-BENZOQUINOL METHYLASE, MITOCHONDRIAL"/>
    <property type="match status" value="1"/>
</dbReference>
<comment type="similarity">
    <text evidence="1">Belongs to the methyltransferase superfamily. LaeA methyltransferase family.</text>
</comment>
<dbReference type="Pfam" id="PF13489">
    <property type="entry name" value="Methyltransf_23"/>
    <property type="match status" value="1"/>
</dbReference>
<dbReference type="Proteomes" id="UP001244011">
    <property type="component" value="Unassembled WGS sequence"/>
</dbReference>
<proteinExistence type="inferred from homology"/>
<evidence type="ECO:0000313" key="3">
    <source>
        <dbReference type="Proteomes" id="UP001244011"/>
    </source>
</evidence>
<protein>
    <submittedName>
        <fullName evidence="2">Secondary metabolism regulator LAE1</fullName>
    </submittedName>
</protein>
<dbReference type="RefSeq" id="XP_060289010.1">
    <property type="nucleotide sequence ID" value="XM_060429492.1"/>
</dbReference>
<organism evidence="2 3">
    <name type="scientific">Phialemonium atrogriseum</name>
    <dbReference type="NCBI Taxonomy" id="1093897"/>
    <lineage>
        <taxon>Eukaryota</taxon>
        <taxon>Fungi</taxon>
        <taxon>Dikarya</taxon>
        <taxon>Ascomycota</taxon>
        <taxon>Pezizomycotina</taxon>
        <taxon>Sordariomycetes</taxon>
        <taxon>Sordariomycetidae</taxon>
        <taxon>Cephalothecales</taxon>
        <taxon>Cephalothecaceae</taxon>
        <taxon>Phialemonium</taxon>
    </lineage>
</organism>
<sequence length="319" mass="35985">MAQRIAIIAADDIGIHDDDSAIGENIASSTTSLTDSILDYRKENGRTYHRFREGKYHYPNDDRENQRLDLQHHLFLRTFDGALGLAPPAVRGAKPGRVLDLGTGTGIWAVDYGEENPEAEVIGVDLSPIQPDFVPPNVEFQIDDVEDDWTYTKPFDYIHSRMMTSSIANWPKYIERCFQALKPGGYLELQEGALYPNSDDGTLKPDSAMWKAIALLDEATTKFGRPFQPVERLTPMMEAAGFEGLVEARFAWPSNPWPRDRALKELGAWNHENMTSGLSGFFMAPLTRAEGWRTEEVEATMVGVRRDFADRGIHAYWPM</sequence>